<dbReference type="PATRIC" id="fig|285473.5.peg.1543"/>
<dbReference type="AlphaFoldDB" id="A0A1D8FZR8"/>
<organism evidence="2 3">
    <name type="scientific">Streptomyces rubrolavendulae</name>
    <dbReference type="NCBI Taxonomy" id="285473"/>
    <lineage>
        <taxon>Bacteria</taxon>
        <taxon>Bacillati</taxon>
        <taxon>Actinomycetota</taxon>
        <taxon>Actinomycetes</taxon>
        <taxon>Kitasatosporales</taxon>
        <taxon>Streptomycetaceae</taxon>
        <taxon>Streptomyces</taxon>
    </lineage>
</organism>
<evidence type="ECO:0000256" key="1">
    <source>
        <dbReference type="SAM" id="MobiDB-lite"/>
    </source>
</evidence>
<evidence type="ECO:0000313" key="3">
    <source>
        <dbReference type="Proteomes" id="UP000095349"/>
    </source>
</evidence>
<dbReference type="OrthoDB" id="5148951at2"/>
<gene>
    <name evidence="2" type="ORF">A4G23_01485</name>
</gene>
<keyword evidence="3" id="KW-1185">Reference proteome</keyword>
<sequence>MSARRTELVDLPVSFGRPVRLFACIVGHSHDWRAFILEPGPDSGPGPGNGPGNGHVVVGGVFWAESSAPVGHSSFLAPAYDLPRFHPDRPVPPEPPLVRTAYPRR</sequence>
<accession>A0A1D8FZR8</accession>
<dbReference type="GeneID" id="33067503"/>
<protein>
    <submittedName>
        <fullName evidence="2">Uncharacterized protein</fullName>
    </submittedName>
</protein>
<proteinExistence type="predicted"/>
<evidence type="ECO:0000313" key="2">
    <source>
        <dbReference type="EMBL" id="AOT58670.1"/>
    </source>
</evidence>
<feature type="region of interest" description="Disordered" evidence="1">
    <location>
        <begin position="86"/>
        <end position="105"/>
    </location>
</feature>
<dbReference type="Proteomes" id="UP000095349">
    <property type="component" value="Chromosome"/>
</dbReference>
<name>A0A1D8FZR8_9ACTN</name>
<dbReference type="EMBL" id="CP017316">
    <property type="protein sequence ID" value="AOT58670.1"/>
    <property type="molecule type" value="Genomic_DNA"/>
</dbReference>
<dbReference type="KEGG" id="srn:A4G23_01485"/>
<dbReference type="RefSeq" id="WP_069976175.1">
    <property type="nucleotide sequence ID" value="NZ_CP017316.1"/>
</dbReference>
<reference evidence="2 3" key="1">
    <citation type="submission" date="2016-09" db="EMBL/GenBank/DDBJ databases">
        <title>Streptomyces rubrolavendulae MJM4426 Genome sequencing and assembly.</title>
        <authorList>
            <person name="Kim J.-G."/>
        </authorList>
    </citation>
    <scope>NUCLEOTIDE SEQUENCE [LARGE SCALE GENOMIC DNA]</scope>
    <source>
        <strain evidence="2 3">MJM4426</strain>
    </source>
</reference>